<dbReference type="GeneID" id="107274962"/>
<dbReference type="KEGG" id="ccin:107274962"/>
<dbReference type="PROSITE" id="PS00233">
    <property type="entry name" value="CHIT_BIND_RR_1"/>
    <property type="match status" value="1"/>
</dbReference>
<dbReference type="InterPro" id="IPR031311">
    <property type="entry name" value="CHIT_BIND_RR_consensus"/>
</dbReference>
<evidence type="ECO:0000256" key="1">
    <source>
        <dbReference type="ARBA" id="ARBA00022460"/>
    </source>
</evidence>
<evidence type="ECO:0000313" key="3">
    <source>
        <dbReference type="Proteomes" id="UP000694920"/>
    </source>
</evidence>
<dbReference type="Proteomes" id="UP000694920">
    <property type="component" value="Unplaced"/>
</dbReference>
<evidence type="ECO:0000313" key="4">
    <source>
        <dbReference type="RefSeq" id="XP_015610092.1"/>
    </source>
</evidence>
<name>A0AAJ7R812_CEPCN</name>
<dbReference type="PROSITE" id="PS51155">
    <property type="entry name" value="CHIT_BIND_RR_2"/>
    <property type="match status" value="1"/>
</dbReference>
<dbReference type="InterPro" id="IPR050468">
    <property type="entry name" value="Cuticle_Struct_Prot"/>
</dbReference>
<keyword evidence="3" id="KW-1185">Reference proteome</keyword>
<dbReference type="PANTHER" id="PTHR10380:SF173">
    <property type="entry name" value="CUTICULAR PROTEIN 47EF, ISOFORM C-RELATED"/>
    <property type="match status" value="1"/>
</dbReference>
<dbReference type="GO" id="GO:0062129">
    <property type="term" value="C:chitin-based extracellular matrix"/>
    <property type="evidence" value="ECO:0007669"/>
    <property type="project" value="TreeGrafter"/>
</dbReference>
<evidence type="ECO:0000313" key="5">
    <source>
        <dbReference type="RefSeq" id="XP_024935773.1"/>
    </source>
</evidence>
<dbReference type="InterPro" id="IPR000618">
    <property type="entry name" value="Insect_cuticle"/>
</dbReference>
<organism evidence="3 6">
    <name type="scientific">Cephus cinctus</name>
    <name type="common">Wheat stem sawfly</name>
    <dbReference type="NCBI Taxonomy" id="211228"/>
    <lineage>
        <taxon>Eukaryota</taxon>
        <taxon>Metazoa</taxon>
        <taxon>Ecdysozoa</taxon>
        <taxon>Arthropoda</taxon>
        <taxon>Hexapoda</taxon>
        <taxon>Insecta</taxon>
        <taxon>Pterygota</taxon>
        <taxon>Neoptera</taxon>
        <taxon>Endopterygota</taxon>
        <taxon>Hymenoptera</taxon>
        <taxon>Cephoidea</taxon>
        <taxon>Cephidae</taxon>
        <taxon>Cephus</taxon>
    </lineage>
</organism>
<dbReference type="GO" id="GO:0008010">
    <property type="term" value="F:structural constituent of chitin-based larval cuticle"/>
    <property type="evidence" value="ECO:0007669"/>
    <property type="project" value="TreeGrafter"/>
</dbReference>
<dbReference type="RefSeq" id="XP_015610092.1">
    <property type="nucleotide sequence ID" value="XM_015754606.2"/>
</dbReference>
<evidence type="ECO:0000256" key="2">
    <source>
        <dbReference type="PROSITE-ProRule" id="PRU00497"/>
    </source>
</evidence>
<dbReference type="RefSeq" id="XP_024935774.1">
    <property type="nucleotide sequence ID" value="XM_025080006.1"/>
</dbReference>
<reference evidence="4 5" key="1">
    <citation type="submission" date="2025-04" db="UniProtKB">
        <authorList>
            <consortium name="RefSeq"/>
        </authorList>
    </citation>
    <scope>IDENTIFICATION</scope>
</reference>
<dbReference type="AlphaFoldDB" id="A0AAJ7R812"/>
<gene>
    <name evidence="4 5 6" type="primary">LOC107274962</name>
</gene>
<keyword evidence="1 2" id="KW-0193">Cuticle</keyword>
<dbReference type="PRINTS" id="PR00947">
    <property type="entry name" value="CUTICLE"/>
</dbReference>
<protein>
    <submittedName>
        <fullName evidence="4 5">Endocuticle structural glycoprotein SgAbd-8</fullName>
    </submittedName>
</protein>
<dbReference type="RefSeq" id="XP_024935773.1">
    <property type="nucleotide sequence ID" value="XM_025080005.1"/>
</dbReference>
<proteinExistence type="predicted"/>
<sequence>MTFFTHLILSNLQQHTQLNMKYFVVALAISTLHAVNGGRLGNTYLPPGSAATAGAAGLIRTPGFSQDYNAQPGRLTGGYYQGNAGQHGQVIAITQYTNQNNGDGSYRYNYETANGISVQEAGAPHGDAQTVTGAFSYTGTDGAQYTVHYTADENGFRPEGAHLPTPPPIPEEIRRGVELSLAAEARGENQDGQYHGSANAQTYSGIQNQYNAHAGYRY</sequence>
<accession>A0AAJ7R812</accession>
<dbReference type="PANTHER" id="PTHR10380">
    <property type="entry name" value="CUTICLE PROTEIN"/>
    <property type="match status" value="1"/>
</dbReference>
<evidence type="ECO:0000313" key="6">
    <source>
        <dbReference type="RefSeq" id="XP_024935774.1"/>
    </source>
</evidence>
<dbReference type="Pfam" id="PF00379">
    <property type="entry name" value="Chitin_bind_4"/>
    <property type="match status" value="1"/>
</dbReference>